<name>A0A1E7F1V3_9STRA</name>
<evidence type="ECO:0000313" key="4">
    <source>
        <dbReference type="Proteomes" id="UP000095751"/>
    </source>
</evidence>
<dbReference type="Proteomes" id="UP000095751">
    <property type="component" value="Unassembled WGS sequence"/>
</dbReference>
<dbReference type="Pfam" id="PF20710">
    <property type="entry name" value="DUF6824"/>
    <property type="match status" value="1"/>
</dbReference>
<feature type="compositionally biased region" description="Basic and acidic residues" evidence="1">
    <location>
        <begin position="23"/>
        <end position="37"/>
    </location>
</feature>
<dbReference type="AlphaFoldDB" id="A0A1E7F1V3"/>
<dbReference type="KEGG" id="fcy:FRACYDRAFT_244367"/>
<reference evidence="3 4" key="1">
    <citation type="submission" date="2016-09" db="EMBL/GenBank/DDBJ databases">
        <title>Extensive genetic diversity and differential bi-allelic expression allows diatom success in the polar Southern Ocean.</title>
        <authorList>
            <consortium name="DOE Joint Genome Institute"/>
            <person name="Mock T."/>
            <person name="Otillar R.P."/>
            <person name="Strauss J."/>
            <person name="Dupont C."/>
            <person name="Frickenhaus S."/>
            <person name="Maumus F."/>
            <person name="Mcmullan M."/>
            <person name="Sanges R."/>
            <person name="Schmutz J."/>
            <person name="Toseland A."/>
            <person name="Valas R."/>
            <person name="Veluchamy A."/>
            <person name="Ward B.J."/>
            <person name="Allen A."/>
            <person name="Barry K."/>
            <person name="Falciatore A."/>
            <person name="Ferrante M."/>
            <person name="Fortunato A.E."/>
            <person name="Gloeckner G."/>
            <person name="Gruber A."/>
            <person name="Hipkin R."/>
            <person name="Janech M."/>
            <person name="Kroth P."/>
            <person name="Leese F."/>
            <person name="Lindquist E."/>
            <person name="Lyon B.R."/>
            <person name="Martin J."/>
            <person name="Mayer C."/>
            <person name="Parker M."/>
            <person name="Quesneville H."/>
            <person name="Raymond J."/>
            <person name="Uhlig C."/>
            <person name="Valentin K.U."/>
            <person name="Worden A.Z."/>
            <person name="Armbrust E.V."/>
            <person name="Bowler C."/>
            <person name="Green B."/>
            <person name="Moulton V."/>
            <person name="Van Oosterhout C."/>
            <person name="Grigoriev I."/>
        </authorList>
    </citation>
    <scope>NUCLEOTIDE SEQUENCE [LARGE SCALE GENOMIC DNA]</scope>
    <source>
        <strain evidence="3 4">CCMP1102</strain>
    </source>
</reference>
<dbReference type="InterPro" id="IPR049227">
    <property type="entry name" value="DUF6824"/>
</dbReference>
<evidence type="ECO:0000259" key="2">
    <source>
        <dbReference type="Pfam" id="PF20710"/>
    </source>
</evidence>
<protein>
    <recommendedName>
        <fullName evidence="2">DUF6824 domain-containing protein</fullName>
    </recommendedName>
</protein>
<evidence type="ECO:0000313" key="3">
    <source>
        <dbReference type="EMBL" id="OEU12107.1"/>
    </source>
</evidence>
<accession>A0A1E7F1V3</accession>
<dbReference type="PANTHER" id="PTHR10174">
    <property type="entry name" value="ALPHA-TOCOPHEROL TRANSFER PROTEIN-RELATED"/>
    <property type="match status" value="1"/>
</dbReference>
<proteinExistence type="predicted"/>
<dbReference type="GO" id="GO:0016020">
    <property type="term" value="C:membrane"/>
    <property type="evidence" value="ECO:0007669"/>
    <property type="project" value="TreeGrafter"/>
</dbReference>
<dbReference type="OrthoDB" id="10051650at2759"/>
<feature type="compositionally biased region" description="Low complexity" evidence="1">
    <location>
        <begin position="205"/>
        <end position="239"/>
    </location>
</feature>
<keyword evidence="4" id="KW-1185">Reference proteome</keyword>
<dbReference type="InterPro" id="IPR036865">
    <property type="entry name" value="CRAL-TRIO_dom_sf"/>
</dbReference>
<organism evidence="3 4">
    <name type="scientific">Fragilariopsis cylindrus CCMP1102</name>
    <dbReference type="NCBI Taxonomy" id="635003"/>
    <lineage>
        <taxon>Eukaryota</taxon>
        <taxon>Sar</taxon>
        <taxon>Stramenopiles</taxon>
        <taxon>Ochrophyta</taxon>
        <taxon>Bacillariophyta</taxon>
        <taxon>Bacillariophyceae</taxon>
        <taxon>Bacillariophycidae</taxon>
        <taxon>Bacillariales</taxon>
        <taxon>Bacillariaceae</taxon>
        <taxon>Fragilariopsis</taxon>
    </lineage>
</organism>
<feature type="region of interest" description="Disordered" evidence="1">
    <location>
        <begin position="1"/>
        <end position="117"/>
    </location>
</feature>
<evidence type="ECO:0000256" key="1">
    <source>
        <dbReference type="SAM" id="MobiDB-lite"/>
    </source>
</evidence>
<dbReference type="InParanoid" id="A0A1E7F1V3"/>
<gene>
    <name evidence="3" type="ORF">FRACYDRAFT_244367</name>
</gene>
<dbReference type="EMBL" id="KV784365">
    <property type="protein sequence ID" value="OEU12107.1"/>
    <property type="molecule type" value="Genomic_DNA"/>
</dbReference>
<feature type="region of interest" description="Disordered" evidence="1">
    <location>
        <begin position="204"/>
        <end position="239"/>
    </location>
</feature>
<dbReference type="Gene3D" id="3.40.525.10">
    <property type="entry name" value="CRAL-TRIO lipid binding domain"/>
    <property type="match status" value="1"/>
</dbReference>
<dbReference type="Gene3D" id="1.20.5.1200">
    <property type="entry name" value="Alpha-tocopherol transfer"/>
    <property type="match status" value="1"/>
</dbReference>
<feature type="compositionally biased region" description="Low complexity" evidence="1">
    <location>
        <begin position="38"/>
        <end position="117"/>
    </location>
</feature>
<dbReference type="SUPFAM" id="SSF52087">
    <property type="entry name" value="CRAL/TRIO domain"/>
    <property type="match status" value="1"/>
</dbReference>
<dbReference type="GO" id="GO:1902936">
    <property type="term" value="F:phosphatidylinositol bisphosphate binding"/>
    <property type="evidence" value="ECO:0007669"/>
    <property type="project" value="TreeGrafter"/>
</dbReference>
<feature type="domain" description="DUF6824" evidence="2">
    <location>
        <begin position="513"/>
        <end position="596"/>
    </location>
</feature>
<dbReference type="PANTHER" id="PTHR10174:SF208">
    <property type="entry name" value="CRAL-TRIO DOMAIN-CONTAINING PROTEIN DDB_G0278031"/>
    <property type="match status" value="1"/>
</dbReference>
<sequence>MAPKLFEYDDVFSLSSDDDDDDEHHCQHEDDRRRCQQELRQQQQNENENEINTNNNQVSSRSSNSSRPSQASSSGNPSDDSSYRSHSPSLTEEQNEKSSNNENSHSRSTTTVDAAAAAAATPGKPFCDISTLLTKELMELSFNDRNQINEEIHGVYNMAITENPAMLNNSIKELLYEIKNINIKDKVAYTIATTSSNNKTLLFETTTSSSKSTESSTDSTTGSSTSTGTSTSTSNSSSSSYVTSRKFQLRFLRAELFDPKKAAIRLCVYLDLIYKLFGIDVLKRPLRTTDFKGKGDKSILRSGLVQLLPYRDRSGRRVMVILSDIMSHNHIIRVKIFLYVLTVASEDVDTQRNGCLFVMWPGKSTNIRMPLQEERRVCRKSLKASPLRVVGIHFCWPDTPLFNFIRSFFMVVIGSDIRARANFHTGEQQEIQYQLMGYGIPTQVLPTTESGKIKTKNYTQWYKTRVMLEKQAALAASRSSFSGDPSSTSSNRKSDPLVPGACYGAIECPRLHDVLYERTKPCMFHPGNTLFKGLLEERKTDHATLTQTAKRDFTWSIVEEVERRRGRFLKWDQRGFWVPIANRSEIRLKVATSLRDFNKHTRALNKCETISSVSCVVFDNKTQDYKHDIKKRRVMISYDELSISNSNKCGCYNSIRGCSL</sequence>